<dbReference type="Proteomes" id="UP000054567">
    <property type="component" value="Unassembled WGS sequence"/>
</dbReference>
<sequence>MTPKRSAALLSNSVLFLNDTVLIKIWIIKRRMVTRQPRMKRESNVSMTDRSEARSEWRGKIIKIKKIINKEKGTGKSEMEISGKEAKTSENPRRRGLSSAILYKSRYGGCTYQQSIHARTEHGVRRRV</sequence>
<dbReference type="AlphaFoldDB" id="A0A0J6FWH6"/>
<reference evidence="3" key="2">
    <citation type="journal article" date="2009" name="Genome Res.">
        <title>Comparative genomic analyses of the human fungal pathogens Coccidioides and their relatives.</title>
        <authorList>
            <person name="Sharpton T.J."/>
            <person name="Stajich J.E."/>
            <person name="Rounsley S.D."/>
            <person name="Gardner M.J."/>
            <person name="Wortman J.R."/>
            <person name="Jordar V.S."/>
            <person name="Maiti R."/>
            <person name="Kodira C.D."/>
            <person name="Neafsey D.E."/>
            <person name="Zeng Q."/>
            <person name="Hung C.-Y."/>
            <person name="McMahan C."/>
            <person name="Muszewska A."/>
            <person name="Grynberg M."/>
            <person name="Mandel M.A."/>
            <person name="Kellner E.M."/>
            <person name="Barker B.M."/>
            <person name="Galgiani J.N."/>
            <person name="Orbach M.J."/>
            <person name="Kirkland T.N."/>
            <person name="Cole G.T."/>
            <person name="Henn M.R."/>
            <person name="Birren B.W."/>
            <person name="Taylor J.W."/>
        </authorList>
    </citation>
    <scope>NUCLEOTIDE SEQUENCE [LARGE SCALE GENOMIC DNA]</scope>
    <source>
        <strain evidence="3">RMSCC 3488</strain>
    </source>
</reference>
<evidence type="ECO:0000313" key="2">
    <source>
        <dbReference type="EMBL" id="KMM73569.1"/>
    </source>
</evidence>
<organism evidence="2 3">
    <name type="scientific">Coccidioides posadasii RMSCC 3488</name>
    <dbReference type="NCBI Taxonomy" id="454284"/>
    <lineage>
        <taxon>Eukaryota</taxon>
        <taxon>Fungi</taxon>
        <taxon>Dikarya</taxon>
        <taxon>Ascomycota</taxon>
        <taxon>Pezizomycotina</taxon>
        <taxon>Eurotiomycetes</taxon>
        <taxon>Eurotiomycetidae</taxon>
        <taxon>Onygenales</taxon>
        <taxon>Onygenaceae</taxon>
        <taxon>Coccidioides</taxon>
    </lineage>
</organism>
<reference evidence="2 3" key="1">
    <citation type="submission" date="2007-06" db="EMBL/GenBank/DDBJ databases">
        <title>The Genome Sequence of Coccidioides posadasii RMSCC_3488.</title>
        <authorList>
            <consortium name="Coccidioides Genome Resources Consortium"/>
            <consortium name="The Broad Institute Genome Sequencing Platform"/>
            <person name="Henn M.R."/>
            <person name="Sykes S."/>
            <person name="Young S."/>
            <person name="Jaffe D."/>
            <person name="Berlin A."/>
            <person name="Alvarez P."/>
            <person name="Butler J."/>
            <person name="Gnerre S."/>
            <person name="Grabherr M."/>
            <person name="Mauceli E."/>
            <person name="Brockman W."/>
            <person name="Kodira C."/>
            <person name="Alvarado L."/>
            <person name="Zeng Q."/>
            <person name="Crawford M."/>
            <person name="Antoine C."/>
            <person name="Devon K."/>
            <person name="Galgiani J."/>
            <person name="Orsborn K."/>
            <person name="Lewis M.L."/>
            <person name="Nusbaum C."/>
            <person name="Galagan J."/>
            <person name="Birren B."/>
        </authorList>
    </citation>
    <scope>NUCLEOTIDE SEQUENCE [LARGE SCALE GENOMIC DNA]</scope>
    <source>
        <strain evidence="2 3">RMSCC 3488</strain>
    </source>
</reference>
<evidence type="ECO:0000313" key="3">
    <source>
        <dbReference type="Proteomes" id="UP000054567"/>
    </source>
</evidence>
<gene>
    <name evidence="2" type="ORF">CPAG_09856</name>
</gene>
<evidence type="ECO:0000256" key="1">
    <source>
        <dbReference type="SAM" id="MobiDB-lite"/>
    </source>
</evidence>
<accession>A0A0J6FWH6</accession>
<name>A0A0J6FWH6_COCPO</name>
<reference evidence="3" key="3">
    <citation type="journal article" date="2010" name="Genome Res.">
        <title>Population genomic sequencing of Coccidioides fungi reveals recent hybridization and transposon control.</title>
        <authorList>
            <person name="Neafsey D.E."/>
            <person name="Barker B.M."/>
            <person name="Sharpton T.J."/>
            <person name="Stajich J.E."/>
            <person name="Park D.J."/>
            <person name="Whiston E."/>
            <person name="Hung C.-Y."/>
            <person name="McMahan C."/>
            <person name="White J."/>
            <person name="Sykes S."/>
            <person name="Heiman D."/>
            <person name="Young S."/>
            <person name="Zeng Q."/>
            <person name="Abouelleil A."/>
            <person name="Aftuck L."/>
            <person name="Bessette D."/>
            <person name="Brown A."/>
            <person name="FitzGerald M."/>
            <person name="Lui A."/>
            <person name="Macdonald J.P."/>
            <person name="Priest M."/>
            <person name="Orbach M.J."/>
            <person name="Galgiani J.N."/>
            <person name="Kirkland T.N."/>
            <person name="Cole G.T."/>
            <person name="Birren B.W."/>
            <person name="Henn M.R."/>
            <person name="Taylor J.W."/>
            <person name="Rounsley S.D."/>
        </authorList>
    </citation>
    <scope>NUCLEOTIDE SEQUENCE [LARGE SCALE GENOMIC DNA]</scope>
    <source>
        <strain evidence="3">RMSCC 3488</strain>
    </source>
</reference>
<feature type="compositionally biased region" description="Basic and acidic residues" evidence="1">
    <location>
        <begin position="73"/>
        <end position="93"/>
    </location>
</feature>
<proteinExistence type="predicted"/>
<protein>
    <submittedName>
        <fullName evidence="2">Uncharacterized protein</fullName>
    </submittedName>
</protein>
<feature type="region of interest" description="Disordered" evidence="1">
    <location>
        <begin position="73"/>
        <end position="96"/>
    </location>
</feature>
<dbReference type="EMBL" id="DS268114">
    <property type="protein sequence ID" value="KMM73569.1"/>
    <property type="molecule type" value="Genomic_DNA"/>
</dbReference>
<dbReference type="VEuPathDB" id="FungiDB:CPAG_09856"/>